<evidence type="ECO:0000313" key="2">
    <source>
        <dbReference type="Proteomes" id="UP001161669"/>
    </source>
</evidence>
<organism evidence="1 2">
    <name type="scientific">Acanthamoeba castellanii medusavirus J1</name>
    <dbReference type="NCBI Taxonomy" id="3114988"/>
    <lineage>
        <taxon>Viruses</taxon>
        <taxon>Varidnaviria</taxon>
        <taxon>Bamfordvirae</taxon>
        <taxon>Nucleocytoviricota</taxon>
        <taxon>Megaviricetes</taxon>
        <taxon>Mamonoviridae</taxon>
        <taxon>Medusavirus</taxon>
        <taxon>Medusavirus medusae</taxon>
    </lineage>
</organism>
<dbReference type="Proteomes" id="UP001161669">
    <property type="component" value="Segment"/>
</dbReference>
<dbReference type="EMBL" id="AP018495">
    <property type="protein sequence ID" value="BBI30435.1"/>
    <property type="molecule type" value="Genomic_DNA"/>
</dbReference>
<accession>A0A3T1CXB6</accession>
<evidence type="ECO:0000313" key="1">
    <source>
        <dbReference type="EMBL" id="BBI30435.1"/>
    </source>
</evidence>
<keyword evidence="2" id="KW-1185">Reference proteome</keyword>
<dbReference type="KEGG" id="vg:80540787"/>
<name>A0A3T1CXB6_9VIRU</name>
<proteinExistence type="predicted"/>
<protein>
    <submittedName>
        <fullName evidence="1">Uncharacterized protein</fullName>
    </submittedName>
</protein>
<reference evidence="2" key="1">
    <citation type="journal article" date="2019" name="J. Virol.">
        <title>Medusavirus, a novel large DNA virus discovered from hot spring water.</title>
        <authorList>
            <person name="Yoshikawa G."/>
            <person name="Blanc-Mathieu R."/>
            <person name="Song C."/>
            <person name="Kayama Y."/>
            <person name="Mochizuki T."/>
            <person name="Murata K."/>
            <person name="Ogata H."/>
            <person name="Takemura M."/>
        </authorList>
    </citation>
    <scope>NUCLEOTIDE SEQUENCE [LARGE SCALE GENOMIC DNA]</scope>
</reference>
<sequence length="129" mass="15124">MHPSRKKRLELIGQLEDQCTWAYAPSQGIHHPRQGMFCILDLKHEPHLNSLYPATMDCEGYEVLDEPGENRPHVVRIRRTELDALQYEAEDWAPEMITRKPCIIHRDGDSLRFPSYSFVPQHRHRTPSP</sequence>